<accession>A0A1I5RQY9</accession>
<organism evidence="2 3">
    <name type="scientific">Halolamina pelagica</name>
    <dbReference type="NCBI Taxonomy" id="699431"/>
    <lineage>
        <taxon>Archaea</taxon>
        <taxon>Methanobacteriati</taxon>
        <taxon>Methanobacteriota</taxon>
        <taxon>Stenosarchaea group</taxon>
        <taxon>Halobacteria</taxon>
        <taxon>Halobacteriales</taxon>
        <taxon>Haloferacaceae</taxon>
    </lineage>
</organism>
<evidence type="ECO:0000313" key="2">
    <source>
        <dbReference type="EMBL" id="SFP60326.1"/>
    </source>
</evidence>
<dbReference type="EMBL" id="FOXI01000005">
    <property type="protein sequence ID" value="SFP60326.1"/>
    <property type="molecule type" value="Genomic_DNA"/>
</dbReference>
<name>A0A1I5RQY9_9EURY</name>
<evidence type="ECO:0000313" key="3">
    <source>
        <dbReference type="Proteomes" id="UP000183769"/>
    </source>
</evidence>
<gene>
    <name evidence="2" type="ORF">SAMN05216277_10574</name>
</gene>
<proteinExistence type="predicted"/>
<protein>
    <recommendedName>
        <fullName evidence="1">DUF8106 domain-containing protein</fullName>
    </recommendedName>
</protein>
<dbReference type="AlphaFoldDB" id="A0A1I5RQY9"/>
<dbReference type="Pfam" id="PF26408">
    <property type="entry name" value="DUF8106"/>
    <property type="match status" value="1"/>
</dbReference>
<dbReference type="Proteomes" id="UP000183769">
    <property type="component" value="Unassembled WGS sequence"/>
</dbReference>
<feature type="domain" description="DUF8106" evidence="1">
    <location>
        <begin position="3"/>
        <end position="49"/>
    </location>
</feature>
<reference evidence="3" key="1">
    <citation type="submission" date="2016-10" db="EMBL/GenBank/DDBJ databases">
        <authorList>
            <person name="Varghese N."/>
            <person name="Submissions S."/>
        </authorList>
    </citation>
    <scope>NUCLEOTIDE SEQUENCE [LARGE SCALE GENOMIC DNA]</scope>
    <source>
        <strain evidence="3">CGMCC 1.10329</strain>
    </source>
</reference>
<dbReference type="InterPro" id="IPR058419">
    <property type="entry name" value="DUF8106"/>
</dbReference>
<sequence length="63" mass="6922">MRSKTTLFCSVCGHESPPDGDWHESETTTEVGQRLTLSCPDCETTITRRPLRDRGVDAVVAGD</sequence>
<evidence type="ECO:0000259" key="1">
    <source>
        <dbReference type="Pfam" id="PF26408"/>
    </source>
</evidence>
<keyword evidence="3" id="KW-1185">Reference proteome</keyword>